<reference evidence="1" key="1">
    <citation type="journal article" date="2021" name="New Phytol.">
        <title>Evolutionary innovations through gain and loss of genes in the ectomycorrhizal Boletales.</title>
        <authorList>
            <person name="Wu G."/>
            <person name="Miyauchi S."/>
            <person name="Morin E."/>
            <person name="Kuo A."/>
            <person name="Drula E."/>
            <person name="Varga T."/>
            <person name="Kohler A."/>
            <person name="Feng B."/>
            <person name="Cao Y."/>
            <person name="Lipzen A."/>
            <person name="Daum C."/>
            <person name="Hundley H."/>
            <person name="Pangilinan J."/>
            <person name="Johnson J."/>
            <person name="Barry K."/>
            <person name="LaButti K."/>
            <person name="Ng V."/>
            <person name="Ahrendt S."/>
            <person name="Min B."/>
            <person name="Choi I.G."/>
            <person name="Park H."/>
            <person name="Plett J.M."/>
            <person name="Magnuson J."/>
            <person name="Spatafora J.W."/>
            <person name="Nagy L.G."/>
            <person name="Henrissat B."/>
            <person name="Grigoriev I.V."/>
            <person name="Yang Z.L."/>
            <person name="Xu J."/>
            <person name="Martin F.M."/>
        </authorList>
    </citation>
    <scope>NUCLEOTIDE SEQUENCE</scope>
    <source>
        <strain evidence="1">ATCC 28755</strain>
    </source>
</reference>
<evidence type="ECO:0000313" key="1">
    <source>
        <dbReference type="EMBL" id="KAH7909245.1"/>
    </source>
</evidence>
<proteinExistence type="predicted"/>
<accession>A0ACB8A7K9</accession>
<dbReference type="EMBL" id="MU267771">
    <property type="protein sequence ID" value="KAH7909245.1"/>
    <property type="molecule type" value="Genomic_DNA"/>
</dbReference>
<comment type="caution">
    <text evidence="1">The sequence shown here is derived from an EMBL/GenBank/DDBJ whole genome shotgun (WGS) entry which is preliminary data.</text>
</comment>
<evidence type="ECO:0000313" key="2">
    <source>
        <dbReference type="Proteomes" id="UP000790377"/>
    </source>
</evidence>
<dbReference type="Proteomes" id="UP000790377">
    <property type="component" value="Unassembled WGS sequence"/>
</dbReference>
<organism evidence="1 2">
    <name type="scientific">Hygrophoropsis aurantiaca</name>
    <dbReference type="NCBI Taxonomy" id="72124"/>
    <lineage>
        <taxon>Eukaryota</taxon>
        <taxon>Fungi</taxon>
        <taxon>Dikarya</taxon>
        <taxon>Basidiomycota</taxon>
        <taxon>Agaricomycotina</taxon>
        <taxon>Agaricomycetes</taxon>
        <taxon>Agaricomycetidae</taxon>
        <taxon>Boletales</taxon>
        <taxon>Coniophorineae</taxon>
        <taxon>Hygrophoropsidaceae</taxon>
        <taxon>Hygrophoropsis</taxon>
    </lineage>
</organism>
<sequence>MFQNLPPEILCKIIIQLPIKSIILLRQVSKLLCQVTYDRSIWVHAYRTSSLICPEGPLECQTAQMLESILVRSTRLKPNWPPNLHTKPVRTRVLSFQEEHANFQVSLLCERWLLVMNSHKQIVCYDLDATATRVAATMPTQTGPEEMPCSTLYDVPDESTSIMYIQCDSIITSCTRERCGEGRSNHQPLAFLVVVLRKDWASDPHMRIIYKIDIADDVFPTLSQLHQHEMRLIDRSPRMVLSPRLLALYDPLKSLQEVIMMDAETRQLYKFPENERELIQTYGVDYFFPFFTIVLTSTHVLLFRPFKKRCPYSFEGTRIEAYPVPSLGSSESSLAHMRRSESQFTPAKIQLQLSHVTTHTGTLLFKGELTNLIDNLIPTLSPLRDLAFNHTTGIASMVLTSVTTYGYISVLHLQLHPPSSPLPQGAAVASASNSIGTITLEPSNNRMQIGGTLILPPAFNGHTRGGAFYSITDTASREEEKTDMHTLALEIDDEEDPAYTWTSQ</sequence>
<feature type="non-terminal residue" evidence="1">
    <location>
        <position position="504"/>
    </location>
</feature>
<keyword evidence="2" id="KW-1185">Reference proteome</keyword>
<name>A0ACB8A7K9_9AGAM</name>
<protein>
    <submittedName>
        <fullName evidence="1">Uncharacterized protein</fullName>
    </submittedName>
</protein>
<gene>
    <name evidence="1" type="ORF">BJ138DRAFT_1181182</name>
</gene>